<name>A0A9E7R1F1_9EURY</name>
<gene>
    <name evidence="2" type="ORF">N0B31_16560</name>
</gene>
<dbReference type="AlphaFoldDB" id="A0A9E7R1F1"/>
<feature type="region of interest" description="Disordered" evidence="1">
    <location>
        <begin position="1"/>
        <end position="24"/>
    </location>
</feature>
<dbReference type="Proteomes" id="UP001057580">
    <property type="component" value="Chromosome"/>
</dbReference>
<dbReference type="EMBL" id="CP104003">
    <property type="protein sequence ID" value="UWM53737.1"/>
    <property type="molecule type" value="Genomic_DNA"/>
</dbReference>
<feature type="compositionally biased region" description="Polar residues" evidence="1">
    <location>
        <begin position="1"/>
        <end position="17"/>
    </location>
</feature>
<keyword evidence="3" id="KW-1185">Reference proteome</keyword>
<reference evidence="2" key="1">
    <citation type="submission" date="2022-09" db="EMBL/GenBank/DDBJ databases">
        <title>Diverse halophilic archaea isolated from saline environments.</title>
        <authorList>
            <person name="Cui H.-L."/>
        </authorList>
    </citation>
    <scope>NUCLEOTIDE SEQUENCE</scope>
    <source>
        <strain evidence="2">ZS-35-S2</strain>
    </source>
</reference>
<evidence type="ECO:0000256" key="1">
    <source>
        <dbReference type="SAM" id="MobiDB-lite"/>
    </source>
</evidence>
<evidence type="ECO:0000313" key="3">
    <source>
        <dbReference type="Proteomes" id="UP001057580"/>
    </source>
</evidence>
<protein>
    <submittedName>
        <fullName evidence="2">Uncharacterized protein</fullName>
    </submittedName>
</protein>
<proteinExistence type="predicted"/>
<dbReference type="RefSeq" id="WP_260592731.1">
    <property type="nucleotide sequence ID" value="NZ_CP104003.1"/>
</dbReference>
<dbReference type="KEGG" id="ssai:N0B31_16560"/>
<dbReference type="GeneID" id="74944068"/>
<evidence type="ECO:0000313" key="2">
    <source>
        <dbReference type="EMBL" id="UWM53737.1"/>
    </source>
</evidence>
<sequence>MNLDATASTNATVTTESGAELTAHDNDRGILVVRAGESGQVVHANVSSDAEAGPESDGIAVVSLVGAALLARSRA</sequence>
<accession>A0A9E7R1F1</accession>
<organism evidence="2 3">
    <name type="scientific">Salinirubellus salinus</name>
    <dbReference type="NCBI Taxonomy" id="1364945"/>
    <lineage>
        <taxon>Archaea</taxon>
        <taxon>Methanobacteriati</taxon>
        <taxon>Methanobacteriota</taxon>
        <taxon>Stenosarchaea group</taxon>
        <taxon>Halobacteria</taxon>
        <taxon>Halobacteriales</taxon>
        <taxon>Natronomonadaceae</taxon>
        <taxon>Salinirubellus</taxon>
    </lineage>
</organism>